<accession>A0A813DDH7</accession>
<keyword evidence="4" id="KW-1185">Reference proteome</keyword>
<dbReference type="PANTHER" id="PTHR31949:SF2">
    <property type="entry name" value="OS05G0480600 PROTEIN"/>
    <property type="match status" value="1"/>
</dbReference>
<comment type="caution">
    <text evidence="3">The sequence shown here is derived from an EMBL/GenBank/DDBJ whole genome shotgun (WGS) entry which is preliminary data.</text>
</comment>
<evidence type="ECO:0000313" key="3">
    <source>
        <dbReference type="EMBL" id="CAE8584861.1"/>
    </source>
</evidence>
<feature type="compositionally biased region" description="Low complexity" evidence="2">
    <location>
        <begin position="429"/>
        <end position="444"/>
    </location>
</feature>
<evidence type="ECO:0000256" key="1">
    <source>
        <dbReference type="SAM" id="Coils"/>
    </source>
</evidence>
<dbReference type="EMBL" id="CAJNNV010001357">
    <property type="protein sequence ID" value="CAE8584861.1"/>
    <property type="molecule type" value="Genomic_DNA"/>
</dbReference>
<name>A0A813DDH7_POLGL</name>
<feature type="region of interest" description="Disordered" evidence="2">
    <location>
        <begin position="152"/>
        <end position="321"/>
    </location>
</feature>
<feature type="compositionally biased region" description="Low complexity" evidence="2">
    <location>
        <begin position="253"/>
        <end position="278"/>
    </location>
</feature>
<dbReference type="Proteomes" id="UP000654075">
    <property type="component" value="Unassembled WGS sequence"/>
</dbReference>
<dbReference type="GO" id="GO:0055028">
    <property type="term" value="C:cortical microtubule"/>
    <property type="evidence" value="ECO:0007669"/>
    <property type="project" value="TreeGrafter"/>
</dbReference>
<protein>
    <submittedName>
        <fullName evidence="3">Uncharacterized protein</fullName>
    </submittedName>
</protein>
<feature type="coiled-coil region" evidence="1">
    <location>
        <begin position="986"/>
        <end position="1056"/>
    </location>
</feature>
<feature type="region of interest" description="Disordered" evidence="2">
    <location>
        <begin position="1"/>
        <end position="33"/>
    </location>
</feature>
<feature type="compositionally biased region" description="Low complexity" evidence="2">
    <location>
        <begin position="286"/>
        <end position="316"/>
    </location>
</feature>
<evidence type="ECO:0000256" key="2">
    <source>
        <dbReference type="SAM" id="MobiDB-lite"/>
    </source>
</evidence>
<evidence type="ECO:0000313" key="4">
    <source>
        <dbReference type="Proteomes" id="UP000654075"/>
    </source>
</evidence>
<organism evidence="3 4">
    <name type="scientific">Polarella glacialis</name>
    <name type="common">Dinoflagellate</name>
    <dbReference type="NCBI Taxonomy" id="89957"/>
    <lineage>
        <taxon>Eukaryota</taxon>
        <taxon>Sar</taxon>
        <taxon>Alveolata</taxon>
        <taxon>Dinophyceae</taxon>
        <taxon>Suessiales</taxon>
        <taxon>Suessiaceae</taxon>
        <taxon>Polarella</taxon>
    </lineage>
</organism>
<dbReference type="OrthoDB" id="433502at2759"/>
<feature type="region of interest" description="Disordered" evidence="2">
    <location>
        <begin position="69"/>
        <end position="114"/>
    </location>
</feature>
<sequence>MDGFNLDGGRAGGAAAGRSTGKQASSKAMPKAASAKIAAKKAAAPGGSANIRPTSVDSRFDLSRFGVGKKTAEPASGAIAKASKGGAPPMDDFQKFLDTSSESENGGVKKGQKKAAVVATISKAPPVATAADASDSGSVSPPASPVAIVTRKASLAKASKAAEPPPPLQATAKPESVSEVSSDAASSPVAKKTATAAKKAVSMAPVQAPKAKSASLPKSRSASPSGSSRHSSRSPSPPPVKGARGTVRQAALSAGSGSRSPRSGSPSPGQRSASGSRRSLSRHSARSASRSASRSRSPSPPSVRSASSPKSSTASPPAYPVHGKVQYASDLFSSISAAPSAAKAAVVSAKPPQPAAAADSVEDFSVVSPQHATASYTQDFVGESVGLQHAAAMTYEEDFEDGSESGPGVAAAAAKAAAAVAATKAADAQAKPKATTVSASAAPAQTPPPPVRRPKPARSEASDEDDDYRPKRPTCHVGIQANIPVDAGVQCDPMPETFGPAVGNPWGQAYPQMMAPPQMHPGQAAAFPYGFGFNGVAPPCPTVFCPPQYPYYPSYGMPQAFPMQAPAAPAVNPLLRQLFGAALSGQRGSLQQPREAWGTGLSAAAAGPGGFGGLGGIAPSEATNPPSPSPTAAAAAAMVGGHLPNGMPSAMATGMAAAPQGLNYGGPSPAMWALGMVDDSFREQIDLLRQAAARHRSLLEKARVPLEGVALYILALVGFAGMLSNHGRAHPKGGDCAGDGRVGDRFGSGYLHLILLDSVFMGRRGRASERDDMGRFMRVGTESLKCVSQSILNAWSAGGSGINMTNSNKAKSPQSQSQEVHLQSSEGQCPAACSEHRIIYGALEFSLQPQQEICIRNFEQSPMSKWQVCGLHKHYPDLDRCDICREIRADAFQVVDPETTAEPQQLLTLVYSVGLLCPVRLGSDANLEAGYEISLAIVKWHIGKLSDVRNLSLTLQEAAGVLQKLQAAEDQAGEWAVDRHEAQEVLEKERRRLHLQKHQASKAERAVDAAIKAGVVQVAHANQAAEDRRRRGEQNLQALEVQVRQAEVLSEEAQREAHLRKTEATSLAEQEHTHAMEVEELLRLARENTSAARQRVEEAEVGSRKRLEERDSEIKREMLELHTRVELARQEAESRVQKVQKSCATILNAKQEEVAKAKESIGYRIGVEAQRNVAAKEEANRRRHEAEHRLIADRHGIKQHVTALEEDLGGHLQRVQHREDRTRRHCQEFEAGAVNLLSSKADSLWSEARRKEDCAKASLEQTAYVLGHHYKSRWQYTPTVDLKVSTILQGCLHGRPSDDPRMLMPPSPRVLSPPAELPRLVAISDTT</sequence>
<keyword evidence="1" id="KW-0175">Coiled coil</keyword>
<feature type="compositionally biased region" description="Low complexity" evidence="2">
    <location>
        <begin position="74"/>
        <end position="89"/>
    </location>
</feature>
<feature type="compositionally biased region" description="Low complexity" evidence="2">
    <location>
        <begin position="174"/>
        <end position="229"/>
    </location>
</feature>
<feature type="region of interest" description="Disordered" evidence="2">
    <location>
        <begin position="429"/>
        <end position="475"/>
    </location>
</feature>
<reference evidence="3" key="1">
    <citation type="submission" date="2021-02" db="EMBL/GenBank/DDBJ databases">
        <authorList>
            <person name="Dougan E. K."/>
            <person name="Rhodes N."/>
            <person name="Thang M."/>
            <person name="Chan C."/>
        </authorList>
    </citation>
    <scope>NUCLEOTIDE SEQUENCE</scope>
</reference>
<feature type="compositionally biased region" description="Low complexity" evidence="2">
    <location>
        <begin position="24"/>
        <end position="33"/>
    </location>
</feature>
<dbReference type="PANTHER" id="PTHR31949">
    <property type="entry name" value="GASTRIC MUCIN-LIKE PROTEIN"/>
    <property type="match status" value="1"/>
</dbReference>
<dbReference type="GO" id="GO:0043622">
    <property type="term" value="P:cortical microtubule organization"/>
    <property type="evidence" value="ECO:0007669"/>
    <property type="project" value="TreeGrafter"/>
</dbReference>
<feature type="compositionally biased region" description="Low complexity" evidence="2">
    <location>
        <begin position="152"/>
        <end position="162"/>
    </location>
</feature>
<gene>
    <name evidence="3" type="ORF">PGLA1383_LOCUS3784</name>
</gene>
<proteinExistence type="predicted"/>